<keyword evidence="3 5" id="KW-1133">Transmembrane helix</keyword>
<evidence type="ECO:0000256" key="3">
    <source>
        <dbReference type="ARBA" id="ARBA00022989"/>
    </source>
</evidence>
<evidence type="ECO:0000313" key="7">
    <source>
        <dbReference type="EMBL" id="EPS36792.1"/>
    </source>
</evidence>
<protein>
    <recommendedName>
        <fullName evidence="6">Major facilitator superfamily (MFS) profile domain-containing protein</fullName>
    </recommendedName>
</protein>
<feature type="transmembrane region" description="Helical" evidence="5">
    <location>
        <begin position="513"/>
        <end position="533"/>
    </location>
</feature>
<evidence type="ECO:0000256" key="2">
    <source>
        <dbReference type="ARBA" id="ARBA00022692"/>
    </source>
</evidence>
<dbReference type="InterPro" id="IPR011701">
    <property type="entry name" value="MFS"/>
</dbReference>
<feature type="transmembrane region" description="Helical" evidence="5">
    <location>
        <begin position="465"/>
        <end position="493"/>
    </location>
</feature>
<dbReference type="OrthoDB" id="440755at2759"/>
<dbReference type="eggNOG" id="KOG0254">
    <property type="taxonomic scope" value="Eukaryota"/>
</dbReference>
<evidence type="ECO:0000256" key="5">
    <source>
        <dbReference type="SAM" id="Phobius"/>
    </source>
</evidence>
<comment type="caution">
    <text evidence="7">The sequence shown here is derived from an EMBL/GenBank/DDBJ whole genome shotgun (WGS) entry which is preliminary data.</text>
</comment>
<reference evidence="8" key="2">
    <citation type="submission" date="2013-04" db="EMBL/GenBank/DDBJ databases">
        <title>Genomic mechanisms accounting for the adaptation to parasitism in nematode-trapping fungi.</title>
        <authorList>
            <person name="Ahren D.G."/>
        </authorList>
    </citation>
    <scope>NUCLEOTIDE SEQUENCE [LARGE SCALE GENOMIC DNA]</scope>
    <source>
        <strain evidence="8">CBS 200.50</strain>
    </source>
</reference>
<gene>
    <name evidence="7" type="ORF">H072_9687</name>
</gene>
<accession>S8BNH1</accession>
<evidence type="ECO:0000313" key="8">
    <source>
        <dbReference type="Proteomes" id="UP000015100"/>
    </source>
</evidence>
<keyword evidence="2 5" id="KW-0812">Transmembrane</keyword>
<feature type="transmembrane region" description="Helical" evidence="5">
    <location>
        <begin position="111"/>
        <end position="132"/>
    </location>
</feature>
<feature type="transmembrane region" description="Helical" evidence="5">
    <location>
        <begin position="139"/>
        <end position="156"/>
    </location>
</feature>
<dbReference type="OMA" id="GYKASFW"/>
<feature type="transmembrane region" description="Helical" evidence="5">
    <location>
        <begin position="298"/>
        <end position="315"/>
    </location>
</feature>
<dbReference type="Proteomes" id="UP000015100">
    <property type="component" value="Unassembled WGS sequence"/>
</dbReference>
<feature type="transmembrane region" description="Helical" evidence="5">
    <location>
        <begin position="428"/>
        <end position="453"/>
    </location>
</feature>
<dbReference type="AlphaFoldDB" id="S8BNH1"/>
<sequence length="544" mass="58500">MAQVAIPAVALSGPPGLASTANSEIALQLIHNPGQDGSDKRSIHDDDVSPPVNPHVYVTPTYLPRRRAILVIGILSGTNFLSSMSTGFLTVGLPRMAVEVGVPDHLLLWPASVYTLTCGSCLLLAGAIADVVGNRKVNLVGCFLIGIFLFALGLSQTGIQLIMFRAMQGIAASLCFPTCVSIVANSVPSGRARNIGFSCLGIAQPLGFSLGMVMEGLILDNVGWRFGFHLCGGLTIMLFVISVWCLPQDMVKEGSKVTRLKKEIDWIGAGIISTALGLFSYVLAVMTNNLSNMKSPGNIVMLTISLALIPVFIMWERRKEKSQKQALIPNSLWKNAVFTSICLMILFSYAVVNSMELFCSLFFQEVQELSALQTSIRIIPSLIVGAIAQLCTGLLIHRTSAFTLVLTSLIISSAGPLLMALINVKWPYWYDAFFAQLVSPVSADILFTVGLLVVSDVFPTHMQALAGAVFNTVAQFGTSIGITFMAIISSYATKHSKFTDKSSPAALMVGYRASFWAAFIWMGVACVIGGFGLRKIGRIGLKRD</sequence>
<feature type="transmembrane region" description="Helical" evidence="5">
    <location>
        <begin position="403"/>
        <end position="422"/>
    </location>
</feature>
<dbReference type="SUPFAM" id="SSF103473">
    <property type="entry name" value="MFS general substrate transporter"/>
    <property type="match status" value="1"/>
</dbReference>
<feature type="transmembrane region" description="Helical" evidence="5">
    <location>
        <begin position="68"/>
        <end position="91"/>
    </location>
</feature>
<feature type="transmembrane region" description="Helical" evidence="5">
    <location>
        <begin position="375"/>
        <end position="396"/>
    </location>
</feature>
<feature type="domain" description="Major facilitator superfamily (MFS) profile" evidence="6">
    <location>
        <begin position="71"/>
        <end position="541"/>
    </location>
</feature>
<feature type="transmembrane region" description="Helical" evidence="5">
    <location>
        <begin position="336"/>
        <end position="363"/>
    </location>
</feature>
<dbReference type="PANTHER" id="PTHR42718">
    <property type="entry name" value="MAJOR FACILITATOR SUPERFAMILY MULTIDRUG TRANSPORTER MFSC"/>
    <property type="match status" value="1"/>
</dbReference>
<evidence type="ECO:0000256" key="1">
    <source>
        <dbReference type="ARBA" id="ARBA00004141"/>
    </source>
</evidence>
<keyword evidence="8" id="KW-1185">Reference proteome</keyword>
<dbReference type="HOGENOM" id="CLU_000960_27_5_1"/>
<feature type="transmembrane region" description="Helical" evidence="5">
    <location>
        <begin position="266"/>
        <end position="286"/>
    </location>
</feature>
<dbReference type="EMBL" id="AQGS01000823">
    <property type="protein sequence ID" value="EPS36792.1"/>
    <property type="molecule type" value="Genomic_DNA"/>
</dbReference>
<feature type="transmembrane region" description="Helical" evidence="5">
    <location>
        <begin position="162"/>
        <end position="183"/>
    </location>
</feature>
<name>S8BNH1_DACHA</name>
<dbReference type="InterPro" id="IPR036259">
    <property type="entry name" value="MFS_trans_sf"/>
</dbReference>
<feature type="transmembrane region" description="Helical" evidence="5">
    <location>
        <begin position="226"/>
        <end position="246"/>
    </location>
</feature>
<keyword evidence="4 5" id="KW-0472">Membrane</keyword>
<dbReference type="GO" id="GO:0016020">
    <property type="term" value="C:membrane"/>
    <property type="evidence" value="ECO:0007669"/>
    <property type="project" value="UniProtKB-SubCell"/>
</dbReference>
<dbReference type="PROSITE" id="PS50850">
    <property type="entry name" value="MFS"/>
    <property type="match status" value="1"/>
</dbReference>
<dbReference type="GO" id="GO:0022857">
    <property type="term" value="F:transmembrane transporter activity"/>
    <property type="evidence" value="ECO:0007669"/>
    <property type="project" value="InterPro"/>
</dbReference>
<dbReference type="Pfam" id="PF07690">
    <property type="entry name" value="MFS_1"/>
    <property type="match status" value="1"/>
</dbReference>
<dbReference type="Gene3D" id="1.20.1250.20">
    <property type="entry name" value="MFS general substrate transporter like domains"/>
    <property type="match status" value="2"/>
</dbReference>
<feature type="transmembrane region" description="Helical" evidence="5">
    <location>
        <begin position="195"/>
        <end position="214"/>
    </location>
</feature>
<reference evidence="7 8" key="1">
    <citation type="journal article" date="2013" name="PLoS Genet.">
        <title>Genomic mechanisms accounting for the adaptation to parasitism in nematode-trapping fungi.</title>
        <authorList>
            <person name="Meerupati T."/>
            <person name="Andersson K.M."/>
            <person name="Friman E."/>
            <person name="Kumar D."/>
            <person name="Tunlid A."/>
            <person name="Ahren D."/>
        </authorList>
    </citation>
    <scope>NUCLEOTIDE SEQUENCE [LARGE SCALE GENOMIC DNA]</scope>
    <source>
        <strain evidence="7 8">CBS 200.50</strain>
    </source>
</reference>
<dbReference type="PANTHER" id="PTHR42718:SF27">
    <property type="entry name" value="TRANSPORTER, PUTATIVE-RELATED"/>
    <property type="match status" value="1"/>
</dbReference>
<proteinExistence type="predicted"/>
<comment type="subcellular location">
    <subcellularLocation>
        <location evidence="1">Membrane</location>
        <topology evidence="1">Multi-pass membrane protein</topology>
    </subcellularLocation>
</comment>
<dbReference type="InterPro" id="IPR020846">
    <property type="entry name" value="MFS_dom"/>
</dbReference>
<organism evidence="7 8">
    <name type="scientific">Dactylellina haptotyla (strain CBS 200.50)</name>
    <name type="common">Nematode-trapping fungus</name>
    <name type="synonym">Monacrosporium haptotylum</name>
    <dbReference type="NCBI Taxonomy" id="1284197"/>
    <lineage>
        <taxon>Eukaryota</taxon>
        <taxon>Fungi</taxon>
        <taxon>Dikarya</taxon>
        <taxon>Ascomycota</taxon>
        <taxon>Pezizomycotina</taxon>
        <taxon>Orbiliomycetes</taxon>
        <taxon>Orbiliales</taxon>
        <taxon>Orbiliaceae</taxon>
        <taxon>Dactylellina</taxon>
    </lineage>
</organism>
<evidence type="ECO:0000259" key="6">
    <source>
        <dbReference type="PROSITE" id="PS50850"/>
    </source>
</evidence>
<evidence type="ECO:0000256" key="4">
    <source>
        <dbReference type="ARBA" id="ARBA00023136"/>
    </source>
</evidence>